<name>A0AAU8HDD3_9ACTN</name>
<dbReference type="RefSeq" id="WP_350933117.1">
    <property type="nucleotide sequence ID" value="NZ_CP157762.1"/>
</dbReference>
<protein>
    <submittedName>
        <fullName evidence="2">DUF1702 family protein</fullName>
    </submittedName>
</protein>
<accession>A0AAU8HDD3</accession>
<proteinExistence type="predicted"/>
<evidence type="ECO:0000313" key="2">
    <source>
        <dbReference type="EMBL" id="XCH74156.1"/>
    </source>
</evidence>
<dbReference type="EMBL" id="CP159342">
    <property type="protein sequence ID" value="XCH74156.1"/>
    <property type="molecule type" value="Genomic_DNA"/>
</dbReference>
<reference evidence="2" key="2">
    <citation type="submission" date="2024-06" db="EMBL/GenBank/DDBJ databases">
        <title>Micromonospora mangrovi CCTCC AA 2012012 genome sequences.</title>
        <authorList>
            <person name="Gao J."/>
        </authorList>
    </citation>
    <scope>NUCLEOTIDE SEQUENCE</scope>
    <source>
        <strain evidence="2">CCTCC AA 2012012</strain>
    </source>
</reference>
<gene>
    <name evidence="2" type="ORF">ABUL08_28480</name>
    <name evidence="1" type="ORF">VK199_28395</name>
</gene>
<reference evidence="1" key="1">
    <citation type="submission" date="2024-01" db="EMBL/GenBank/DDBJ databases">
        <title>The genome sequence of Micromonospora mangrovi CCTCC AA 2012012.</title>
        <authorList>
            <person name="Gao J."/>
        </authorList>
    </citation>
    <scope>NUCLEOTIDE SEQUENCE</scope>
    <source>
        <strain evidence="1">CCTCC AA 2012012</strain>
    </source>
</reference>
<dbReference type="Pfam" id="PF08012">
    <property type="entry name" value="DUF1702"/>
    <property type="match status" value="1"/>
</dbReference>
<evidence type="ECO:0000313" key="1">
    <source>
        <dbReference type="EMBL" id="XBP93458.1"/>
    </source>
</evidence>
<sequence length="324" mass="34936">MKAWRNLRRALLTPDVSATKVDVRGFHVKSESARDLFERVGSSFLTGYAAAAGATRHADVTPELAGLTTQFRGFAFEGAAMAYAMRDALNPFGGNLVARFLAGPGDPHVYMAYVGVGWAMARLPRLRWSALHAPDPVLRWLVLDGYGFHQTYFKTDRYVRGQQRHERFPWPAGPHNWYAGHAIDQGVGRAMWFVAGGDVDRVAGLINGFAEERRADMWSGTGLAATYAGATGEGELTRLAALAGPYRANLAQGSAFAAGARVRAGLVVPHTDLATGVLCGLSSTEASAVTDDELPGSDEDGGDRPAYEIWRERVARRLASRVGG</sequence>
<dbReference type="AlphaFoldDB" id="A0AAU8HDD3"/>
<dbReference type="InterPro" id="IPR012964">
    <property type="entry name" value="DUF1702"/>
</dbReference>
<dbReference type="EMBL" id="CP157762">
    <property type="protein sequence ID" value="XBP93458.1"/>
    <property type="molecule type" value="Genomic_DNA"/>
</dbReference>
<organism evidence="2">
    <name type="scientific">Micromonospora sp. CCTCC AA 2012012</name>
    <dbReference type="NCBI Taxonomy" id="3111921"/>
    <lineage>
        <taxon>Bacteria</taxon>
        <taxon>Bacillati</taxon>
        <taxon>Actinomycetota</taxon>
        <taxon>Actinomycetes</taxon>
        <taxon>Micromonosporales</taxon>
        <taxon>Micromonosporaceae</taxon>
        <taxon>Micromonospora</taxon>
    </lineage>
</organism>